<evidence type="ECO:0000313" key="3">
    <source>
        <dbReference type="Proteomes" id="UP000623467"/>
    </source>
</evidence>
<protein>
    <submittedName>
        <fullName evidence="2">Uncharacterized protein</fullName>
    </submittedName>
</protein>
<feature type="compositionally biased region" description="Acidic residues" evidence="1">
    <location>
        <begin position="269"/>
        <end position="279"/>
    </location>
</feature>
<dbReference type="OrthoDB" id="3025108at2759"/>
<reference evidence="2" key="1">
    <citation type="submission" date="2020-05" db="EMBL/GenBank/DDBJ databases">
        <title>Mycena genomes resolve the evolution of fungal bioluminescence.</title>
        <authorList>
            <person name="Tsai I.J."/>
        </authorList>
    </citation>
    <scope>NUCLEOTIDE SEQUENCE</scope>
    <source>
        <strain evidence="2">160909Yilan</strain>
    </source>
</reference>
<keyword evidence="3" id="KW-1185">Reference proteome</keyword>
<organism evidence="2 3">
    <name type="scientific">Mycena sanguinolenta</name>
    <dbReference type="NCBI Taxonomy" id="230812"/>
    <lineage>
        <taxon>Eukaryota</taxon>
        <taxon>Fungi</taxon>
        <taxon>Dikarya</taxon>
        <taxon>Basidiomycota</taxon>
        <taxon>Agaricomycotina</taxon>
        <taxon>Agaricomycetes</taxon>
        <taxon>Agaricomycetidae</taxon>
        <taxon>Agaricales</taxon>
        <taxon>Marasmiineae</taxon>
        <taxon>Mycenaceae</taxon>
        <taxon>Mycena</taxon>
    </lineage>
</organism>
<dbReference type="Proteomes" id="UP000623467">
    <property type="component" value="Unassembled WGS sequence"/>
</dbReference>
<name>A0A8H6WXV9_9AGAR</name>
<dbReference type="AlphaFoldDB" id="A0A8H6WXV9"/>
<dbReference type="EMBL" id="JACAZH010000066">
    <property type="protein sequence ID" value="KAF7330666.1"/>
    <property type="molecule type" value="Genomic_DNA"/>
</dbReference>
<gene>
    <name evidence="2" type="ORF">MSAN_02451900</name>
</gene>
<accession>A0A8H6WXV9</accession>
<evidence type="ECO:0000256" key="1">
    <source>
        <dbReference type="SAM" id="MobiDB-lite"/>
    </source>
</evidence>
<feature type="region of interest" description="Disordered" evidence="1">
    <location>
        <begin position="263"/>
        <end position="284"/>
    </location>
</feature>
<sequence length="375" mass="42017">MFIYSLTLEQYHSICDWNLGKHRRFDLSASTTVSLGAVFHCPSDPLEDSVEIAFLPSAEAPRLGEWTTLERGTGKVMPNGWTRFQSGDVIDNALYLSFTIFPDRHTWLSQANHIFRRLHLFNFEDYVIVDVIFFFLDILETTKNPPAGFLFLCPKEDFLTGSASFCWPACPAYWSLDPSGIDRLSSGDATQLGFPTLELTTEAMGDYWDDGVYEGLSQFHQAKGFDPYSQDIARHLGLPLFQLSSEVEAPFAYGMSIIENRQSNQVGSDGEDSDADIDSDCNSPDTQDCEPEYLLISACDASDPDVDAVTMPNEEEVHHPLSGYDGSEYREESNCGNQKMFAPPRSLNALMSIQLVSFLFLGLSWVYDHVSVSFV</sequence>
<comment type="caution">
    <text evidence="2">The sequence shown here is derived from an EMBL/GenBank/DDBJ whole genome shotgun (WGS) entry which is preliminary data.</text>
</comment>
<proteinExistence type="predicted"/>
<evidence type="ECO:0000313" key="2">
    <source>
        <dbReference type="EMBL" id="KAF7330666.1"/>
    </source>
</evidence>